<keyword evidence="2 5" id="KW-0732">Signal</keyword>
<dbReference type="InterPro" id="IPR033453">
    <property type="entry name" value="Glyco_hydro_30_TIM-barrel"/>
</dbReference>
<evidence type="ECO:0000256" key="2">
    <source>
        <dbReference type="ARBA" id="ARBA00022729"/>
    </source>
</evidence>
<feature type="domain" description="Glycosyl hydrolase family 30 TIM-barrel" evidence="6">
    <location>
        <begin position="92"/>
        <end position="166"/>
    </location>
</feature>
<dbReference type="GO" id="GO:0016798">
    <property type="term" value="F:hydrolase activity, acting on glycosyl bonds"/>
    <property type="evidence" value="ECO:0007669"/>
    <property type="project" value="UniProtKB-KW"/>
</dbReference>
<dbReference type="PANTHER" id="PTHR11069:SF38">
    <property type="entry name" value="GLUCURONOXYLANASE XYNC"/>
    <property type="match status" value="1"/>
</dbReference>
<evidence type="ECO:0000256" key="1">
    <source>
        <dbReference type="ARBA" id="ARBA00005382"/>
    </source>
</evidence>
<evidence type="ECO:0000259" key="7">
    <source>
        <dbReference type="Pfam" id="PF17189"/>
    </source>
</evidence>
<organism evidence="8 9">
    <name type="scientific">Undibacterium hunanense</name>
    <dbReference type="NCBI Taxonomy" id="2762292"/>
    <lineage>
        <taxon>Bacteria</taxon>
        <taxon>Pseudomonadati</taxon>
        <taxon>Pseudomonadota</taxon>
        <taxon>Betaproteobacteria</taxon>
        <taxon>Burkholderiales</taxon>
        <taxon>Oxalobacteraceae</taxon>
        <taxon>Undibacterium</taxon>
    </lineage>
</organism>
<name>A0ABR6ZSA0_9BURK</name>
<evidence type="ECO:0000256" key="5">
    <source>
        <dbReference type="SAM" id="SignalP"/>
    </source>
</evidence>
<dbReference type="SUPFAM" id="SSF51445">
    <property type="entry name" value="(Trans)glycosidases"/>
    <property type="match status" value="1"/>
</dbReference>
<dbReference type="SUPFAM" id="SSF51011">
    <property type="entry name" value="Glycosyl hydrolase domain"/>
    <property type="match status" value="1"/>
</dbReference>
<comment type="caution">
    <text evidence="8">The sequence shown here is derived from an EMBL/GenBank/DDBJ whole genome shotgun (WGS) entry which is preliminary data.</text>
</comment>
<gene>
    <name evidence="8" type="ORF">H8L32_13460</name>
</gene>
<reference evidence="8 9" key="1">
    <citation type="submission" date="2020-08" db="EMBL/GenBank/DDBJ databases">
        <title>Novel species isolated from subtropical streams in China.</title>
        <authorList>
            <person name="Lu H."/>
        </authorList>
    </citation>
    <scope>NUCLEOTIDE SEQUENCE [LARGE SCALE GENOMIC DNA]</scope>
    <source>
        <strain evidence="8 9">CY18W</strain>
    </source>
</reference>
<dbReference type="Pfam" id="PF17189">
    <property type="entry name" value="Glyco_hydro_30C"/>
    <property type="match status" value="1"/>
</dbReference>
<keyword evidence="4 8" id="KW-0326">Glycosidase</keyword>
<dbReference type="InterPro" id="IPR001139">
    <property type="entry name" value="Glyco_hydro_30"/>
</dbReference>
<evidence type="ECO:0000313" key="8">
    <source>
        <dbReference type="EMBL" id="MBC3918494.1"/>
    </source>
</evidence>
<evidence type="ECO:0000313" key="9">
    <source>
        <dbReference type="Proteomes" id="UP000650424"/>
    </source>
</evidence>
<dbReference type="EMBL" id="JACOGF010000006">
    <property type="protein sequence ID" value="MBC3918494.1"/>
    <property type="molecule type" value="Genomic_DNA"/>
</dbReference>
<feature type="chain" id="PRO_5045911013" evidence="5">
    <location>
        <begin position="30"/>
        <end position="412"/>
    </location>
</feature>
<dbReference type="InterPro" id="IPR033452">
    <property type="entry name" value="GH30_C"/>
</dbReference>
<dbReference type="Pfam" id="PF02055">
    <property type="entry name" value="Glyco_hydro_30"/>
    <property type="match status" value="1"/>
</dbReference>
<keyword evidence="8" id="KW-0119">Carbohydrate metabolism</keyword>
<evidence type="ECO:0000259" key="6">
    <source>
        <dbReference type="Pfam" id="PF02055"/>
    </source>
</evidence>
<dbReference type="Gene3D" id="3.20.20.80">
    <property type="entry name" value="Glycosidases"/>
    <property type="match status" value="1"/>
</dbReference>
<protein>
    <submittedName>
        <fullName evidence="8">Xylanase</fullName>
    </submittedName>
</protein>
<accession>A0ABR6ZSA0</accession>
<comment type="similarity">
    <text evidence="1 4">Belongs to the glycosyl hydrolase 30 family.</text>
</comment>
<dbReference type="InterPro" id="IPR013780">
    <property type="entry name" value="Glyco_hydro_b"/>
</dbReference>
<keyword evidence="3 4" id="KW-0378">Hydrolase</keyword>
<dbReference type="RefSeq" id="WP_186947752.1">
    <property type="nucleotide sequence ID" value="NZ_JACOGF010000006.1"/>
</dbReference>
<dbReference type="InterPro" id="IPR017853">
    <property type="entry name" value="GH"/>
</dbReference>
<dbReference type="Gene3D" id="2.60.40.1180">
    <property type="entry name" value="Golgi alpha-mannosidase II"/>
    <property type="match status" value="1"/>
</dbReference>
<evidence type="ECO:0000256" key="4">
    <source>
        <dbReference type="RuleBase" id="RU361188"/>
    </source>
</evidence>
<evidence type="ECO:0000256" key="3">
    <source>
        <dbReference type="ARBA" id="ARBA00022801"/>
    </source>
</evidence>
<feature type="domain" description="Glycosyl hydrolase family 30 beta sandwich" evidence="7">
    <location>
        <begin position="320"/>
        <end position="371"/>
    </location>
</feature>
<dbReference type="PANTHER" id="PTHR11069">
    <property type="entry name" value="GLUCOSYLCERAMIDASE"/>
    <property type="match status" value="1"/>
</dbReference>
<keyword evidence="9" id="KW-1185">Reference proteome</keyword>
<proteinExistence type="inferred from homology"/>
<keyword evidence="8" id="KW-0624">Polysaccharide degradation</keyword>
<dbReference type="Proteomes" id="UP000650424">
    <property type="component" value="Unassembled WGS sequence"/>
</dbReference>
<sequence>MYTFLSLKRTCFSLLANLFLILFSANALAQAVDINPNTSYQTMRGFGGFNGAGWIDDLTSAQVDSAFGNGSGQIGLSIMRMRIDPSNSNWQRQVPTAQLAKAKGVTLFATPWSPPAYMKTNNNLVSGRLSPTYYPDYATHLLNFASYMETSNAALYGISVQNEPDWDPTYEGCQWNSTEFINFLKAQGSRFGSLKVMTPESLNFSKTLADPILNDVNAAPQFDIVAGHLYGVSPSDYPLARSKGKELWMTEHFTDNSDANDWTKAMPAALELHNSMVANYSAYVWWYIRRSYGLITEDGNVSKRGYIMSQYAKYVRPGYTRIAATEKPYADVFITAYKNSSGKIVVVAINNGTSQRQVKLQLSAASSGSATAFVKYRTSSSFNNEYAGQYTVTSGLATAYIDPGSVNTFVSQ</sequence>
<keyword evidence="8" id="KW-0858">Xylan degradation</keyword>
<feature type="signal peptide" evidence="5">
    <location>
        <begin position="1"/>
        <end position="29"/>
    </location>
</feature>
<dbReference type="GO" id="GO:0045493">
    <property type="term" value="P:xylan catabolic process"/>
    <property type="evidence" value="ECO:0007669"/>
    <property type="project" value="UniProtKB-KW"/>
</dbReference>